<organism evidence="2 3">
    <name type="scientific">Rhodoblastus sphagnicola</name>
    <dbReference type="NCBI Taxonomy" id="333368"/>
    <lineage>
        <taxon>Bacteria</taxon>
        <taxon>Pseudomonadati</taxon>
        <taxon>Pseudomonadota</taxon>
        <taxon>Alphaproteobacteria</taxon>
        <taxon>Hyphomicrobiales</taxon>
        <taxon>Rhodoblastaceae</taxon>
        <taxon>Rhodoblastus</taxon>
    </lineage>
</organism>
<accession>A0A2S6NCB3</accession>
<dbReference type="OrthoDB" id="152369at2"/>
<evidence type="ECO:0000313" key="3">
    <source>
        <dbReference type="Proteomes" id="UP000239089"/>
    </source>
</evidence>
<evidence type="ECO:0000259" key="1">
    <source>
        <dbReference type="Pfam" id="PF07683"/>
    </source>
</evidence>
<reference evidence="2 3" key="1">
    <citation type="journal article" date="2018" name="Arch. Microbiol.">
        <title>New insights into the metabolic potential of the phototrophic purple bacterium Rhodopila globiformis DSM 161(T) from its draft genome sequence and evidence for a vanadium-dependent nitrogenase.</title>
        <authorList>
            <person name="Imhoff J.F."/>
            <person name="Rahn T."/>
            <person name="Kunzel S."/>
            <person name="Neulinger S.C."/>
        </authorList>
    </citation>
    <scope>NUCLEOTIDE SEQUENCE [LARGE SCALE GENOMIC DNA]</scope>
    <source>
        <strain evidence="2 3">DSM 16996</strain>
    </source>
</reference>
<gene>
    <name evidence="2" type="ORF">CCR94_06325</name>
</gene>
<protein>
    <recommendedName>
        <fullName evidence="1">CobW C-terminal domain-containing protein</fullName>
    </recommendedName>
</protein>
<dbReference type="Proteomes" id="UP000239089">
    <property type="component" value="Unassembled WGS sequence"/>
</dbReference>
<dbReference type="RefSeq" id="WP_104507036.1">
    <property type="nucleotide sequence ID" value="NZ_JACIGC010000002.1"/>
</dbReference>
<name>A0A2S6NCB3_9HYPH</name>
<evidence type="ECO:0000313" key="2">
    <source>
        <dbReference type="EMBL" id="PPQ32260.1"/>
    </source>
</evidence>
<comment type="caution">
    <text evidence="2">The sequence shown here is derived from an EMBL/GenBank/DDBJ whole genome shotgun (WGS) entry which is preliminary data.</text>
</comment>
<dbReference type="Pfam" id="PF07683">
    <property type="entry name" value="CobW_C"/>
    <property type="match status" value="1"/>
</dbReference>
<dbReference type="AlphaFoldDB" id="A0A2S6NCB3"/>
<keyword evidence="3" id="KW-1185">Reference proteome</keyword>
<dbReference type="InterPro" id="IPR017496">
    <property type="entry name" value="Photo_alph_chp2"/>
</dbReference>
<proteinExistence type="predicted"/>
<dbReference type="Pfam" id="PF12291">
    <property type="entry name" value="DUF3623"/>
    <property type="match status" value="1"/>
</dbReference>
<dbReference type="NCBIfam" id="TIGR03055">
    <property type="entry name" value="photo_alph_chp2"/>
    <property type="match status" value="1"/>
</dbReference>
<sequence>MHDFGLPILATLALWWGSTGIIFYVDSLPRNTFRYTMIAATALVGLALWGLVATSDHLTASSAYGAFSYGLICWGWQILSFYMGYITGPQRQPCPPELRGLGRFIEGVRTSLYHELFALIGAVVLLALTHNQPNQLGFWTYATLWWMHESAKLNVFFGVPNLGEEMIPEHLRYLATYMTRRPMNMFFPISVTISTVITVWLAWAATAATTAFEATGYTMLGTLMALAVAEHWFLVAPLNANALWGQMGRRQDDFSGLIEGEMIALENFAERDESWIAPLPQICEARHLAQLLELVAAGAFGEVDEVKGAMRTRAHWIAFEINGSRARMTPFTPRRPQEPRIVAIGRHLDRDRLLAAIENCAA</sequence>
<dbReference type="InterPro" id="IPR011629">
    <property type="entry name" value="CobW-like_C"/>
</dbReference>
<feature type="domain" description="CobW C-terminal" evidence="1">
    <location>
        <begin position="298"/>
        <end position="360"/>
    </location>
</feature>
<dbReference type="EMBL" id="NHSJ01000041">
    <property type="protein sequence ID" value="PPQ32260.1"/>
    <property type="molecule type" value="Genomic_DNA"/>
</dbReference>